<feature type="domain" description="Beta galactosidase small chain/" evidence="11">
    <location>
        <begin position="1045"/>
        <end position="1373"/>
    </location>
</feature>
<dbReference type="InterPro" id="IPR006104">
    <property type="entry name" value="Glyco_hydro_2_N"/>
</dbReference>
<protein>
    <recommendedName>
        <fullName evidence="5">beta-galactosidase</fullName>
        <ecNumber evidence="5">3.2.1.23</ecNumber>
    </recommendedName>
    <alternativeName>
        <fullName evidence="9">Lactase</fullName>
    </alternativeName>
</protein>
<evidence type="ECO:0000256" key="10">
    <source>
        <dbReference type="SAM" id="SignalP"/>
    </source>
</evidence>
<comment type="similarity">
    <text evidence="3">Belongs to the glycosyl hydrolase 2 family.</text>
</comment>
<dbReference type="Proteomes" id="UP000482653">
    <property type="component" value="Unassembled WGS sequence"/>
</dbReference>
<dbReference type="InterPro" id="IPR036156">
    <property type="entry name" value="Beta-gal/glucu_dom_sf"/>
</dbReference>
<dbReference type="Gene3D" id="3.20.20.80">
    <property type="entry name" value="Glycosidases"/>
    <property type="match status" value="1"/>
</dbReference>
<evidence type="ECO:0000256" key="7">
    <source>
        <dbReference type="ARBA" id="ARBA00022837"/>
    </source>
</evidence>
<keyword evidence="8" id="KW-0326">Glycosidase</keyword>
<dbReference type="InterPro" id="IPR004843">
    <property type="entry name" value="Calcineurin-like_PHP"/>
</dbReference>
<evidence type="ECO:0000256" key="6">
    <source>
        <dbReference type="ARBA" id="ARBA00022801"/>
    </source>
</evidence>
<dbReference type="InterPro" id="IPR029052">
    <property type="entry name" value="Metallo-depent_PP-like"/>
</dbReference>
<organism evidence="12 13">
    <name type="scientific">Bacteroides cellulosilyticus</name>
    <dbReference type="NCBI Taxonomy" id="246787"/>
    <lineage>
        <taxon>Bacteria</taxon>
        <taxon>Pseudomonadati</taxon>
        <taxon>Bacteroidota</taxon>
        <taxon>Bacteroidia</taxon>
        <taxon>Bacteroidales</taxon>
        <taxon>Bacteroidaceae</taxon>
        <taxon>Bacteroides</taxon>
    </lineage>
</organism>
<dbReference type="GO" id="GO:0009341">
    <property type="term" value="C:beta-galactosidase complex"/>
    <property type="evidence" value="ECO:0007669"/>
    <property type="project" value="InterPro"/>
</dbReference>
<dbReference type="Gene3D" id="2.60.40.10">
    <property type="entry name" value="Immunoglobulins"/>
    <property type="match status" value="2"/>
</dbReference>
<dbReference type="Pfam" id="PF02836">
    <property type="entry name" value="Glyco_hydro_2_C"/>
    <property type="match status" value="1"/>
</dbReference>
<feature type="chain" id="PRO_5026931623" description="beta-galactosidase" evidence="10">
    <location>
        <begin position="19"/>
        <end position="1375"/>
    </location>
</feature>
<dbReference type="PANTHER" id="PTHR46323:SF2">
    <property type="entry name" value="BETA-GALACTOSIDASE"/>
    <property type="match status" value="1"/>
</dbReference>
<keyword evidence="6" id="KW-0378">Hydrolase</keyword>
<dbReference type="Pfam" id="PF00703">
    <property type="entry name" value="Glyco_hydro_2"/>
    <property type="match status" value="1"/>
</dbReference>
<evidence type="ECO:0000256" key="8">
    <source>
        <dbReference type="ARBA" id="ARBA00023295"/>
    </source>
</evidence>
<sequence length="1375" mass="158581">MFIRLFTCLFFLGGSALAQDISPILKFGLFADTQYADCTSENARFYRQALQKLDTCINYFNQQNVQFTINLGDIIDRKNSDLKKIMSSLVHLNNEIYHITGNHDYKEVTDNSVLYRQLSMPSEYYSFKKQNWVFIMLNTNEVSAYANVTGTEKEQELAEMLEQIKQTGGKQAYRWNGGISRKQMKWLDDLLGKCERNHNNVLIFTHHPLYPQSEFTALNNMEILNTISKYPCVKAVFSGHHHAGAFGYYKGIPMITQEGMIETETQNAYSTVEITRDSILVKGRGRVPSRSFKYSHLPYWKDIQTTSVNTEDPRTSFMTYANRAQAMTGRYEESPYYKLLNGIWKFYYVDSYKKLPADIVDTTAAVVGWKSIKVPGNWEIQGYGTAIYTNQCYEFQSSNPQPPQLPEENPVGVYRKEFTLPTDWEGRDVYLHIAGAKSGCYVYINGYEVGYSEDSKNPAEYLINRYLKSGENTLVLKIFRWSTGSYLECQDFWRMSGIERDVFLYSQPKASIKDFRITSTLDDSYRNGIFRLALDLKNHKDTNANLTIGYELIGHSGRVVATGEKNVSMKSKGMVTVTFERQLPDVETWTSEVPNLYKLMMIVRENGKTSEVVPFNVGFRRIEIKEIEQKSANGKNYTVLLINGQPLKLKGVNVHEHDPETGHYLTEELMRKDFELMRRANINTVRLCHYPQDRRFYELCDEYGFYVYDEANIESHGMRYDLRKGGTLGNNPEWLKPHMYRTINMFERNKNYPSLTFWSLGNEGGNGYNFYQTYLWMKQADKDIMDRPVNYERAQWEWNSDLYVPQYPSAGWLENIGKNGSDRPVVPSEYAHAMGNSTGSLWDQWKAIYKYPNLQGGYIWDWVDQGILTQDEKGRSFWAYGGDFGKNMPSDGNFCCNGIVNPDRTPHPAYSEVKYVHQNIAVEAIDLARGEFIVKNRFYFTNLKKYVIHYKVKENAKTIRSGKVCLDIAPQDSKLLNVNVSGLKPKVGTEYFVEFSVTTTQQEALIPVGYEIAKEQIRLPIESLARIYKVDGPALSCSVEDELLKVASSKVNFVFNKKEGLVTSYRMNGTEYFTDNFGFQPNFWRAPNDNDYGSQSPKRLQTWKQASKDFKVADANVKMDGKDAVLTVDYLLPAGNRYIATYRIYPSGVIKADYTFTPVEQKTNRTGDAEVEIDPFTLGSEDIQKRRSELVVPRIGMRFRLFVDMNLITYFGRGPEENYIDRNAGVTVDLFQNTAEQMYFPYVRPQENGYRTDTRWLTLKEKNGKGLTIYADHTMGFTALRNSIEDFDGEEAILRDYQWLNRNEEDLKHDTIAAKNVRPRQTHINDITPENFVEVCIDMKQMGVGGYDSWGAIPDSQYLIPANQEYRWGVTIVPM</sequence>
<dbReference type="InterPro" id="IPR006102">
    <property type="entry name" value="Ig-like_GH2"/>
</dbReference>
<dbReference type="SUPFAM" id="SSF51445">
    <property type="entry name" value="(Trans)glycosidases"/>
    <property type="match status" value="1"/>
</dbReference>
<dbReference type="Pfam" id="PF16353">
    <property type="entry name" value="LacZ_4"/>
    <property type="match status" value="1"/>
</dbReference>
<dbReference type="Gene3D" id="2.60.120.260">
    <property type="entry name" value="Galactose-binding domain-like"/>
    <property type="match status" value="1"/>
</dbReference>
<comment type="catalytic activity">
    <reaction evidence="1">
        <text>Hydrolysis of terminal non-reducing beta-D-galactose residues in beta-D-galactosides.</text>
        <dbReference type="EC" id="3.2.1.23"/>
    </reaction>
</comment>
<comment type="subunit">
    <text evidence="4">Monomer.</text>
</comment>
<evidence type="ECO:0000256" key="2">
    <source>
        <dbReference type="ARBA" id="ARBA00001913"/>
    </source>
</evidence>
<dbReference type="InterPro" id="IPR011013">
    <property type="entry name" value="Gal_mutarotase_sf_dom"/>
</dbReference>
<dbReference type="EMBL" id="VVYX01000035">
    <property type="protein sequence ID" value="KAA5414833.1"/>
    <property type="molecule type" value="Genomic_DNA"/>
</dbReference>
<dbReference type="PANTHER" id="PTHR46323">
    <property type="entry name" value="BETA-GALACTOSIDASE"/>
    <property type="match status" value="1"/>
</dbReference>
<evidence type="ECO:0000259" key="11">
    <source>
        <dbReference type="SMART" id="SM01038"/>
    </source>
</evidence>
<evidence type="ECO:0000256" key="1">
    <source>
        <dbReference type="ARBA" id="ARBA00001412"/>
    </source>
</evidence>
<accession>A0A6L3JUG9</accession>
<dbReference type="PRINTS" id="PR00132">
    <property type="entry name" value="GLHYDRLASE2"/>
</dbReference>
<evidence type="ECO:0000313" key="12">
    <source>
        <dbReference type="EMBL" id="KAA5414833.1"/>
    </source>
</evidence>
<dbReference type="InterPro" id="IPR017853">
    <property type="entry name" value="GH"/>
</dbReference>
<dbReference type="InterPro" id="IPR050347">
    <property type="entry name" value="Bact_Beta-galactosidase"/>
</dbReference>
<evidence type="ECO:0000256" key="4">
    <source>
        <dbReference type="ARBA" id="ARBA00011245"/>
    </source>
</evidence>
<dbReference type="Pfam" id="PF02837">
    <property type="entry name" value="Glyco_hydro_2_N"/>
    <property type="match status" value="1"/>
</dbReference>
<feature type="signal peptide" evidence="10">
    <location>
        <begin position="1"/>
        <end position="18"/>
    </location>
</feature>
<reference evidence="12 13" key="1">
    <citation type="journal article" date="2019" name="Nat. Med.">
        <title>A library of human gut bacterial isolates paired with longitudinal multiomics data enables mechanistic microbiome research.</title>
        <authorList>
            <person name="Poyet M."/>
            <person name="Groussin M."/>
            <person name="Gibbons S.M."/>
            <person name="Avila-Pacheco J."/>
            <person name="Jiang X."/>
            <person name="Kearney S.M."/>
            <person name="Perrotta A.R."/>
            <person name="Berdy B."/>
            <person name="Zhao S."/>
            <person name="Lieberman T.D."/>
            <person name="Swanson P.K."/>
            <person name="Smith M."/>
            <person name="Roesemann S."/>
            <person name="Alexander J.E."/>
            <person name="Rich S.A."/>
            <person name="Livny J."/>
            <person name="Vlamakis H."/>
            <person name="Clish C."/>
            <person name="Bullock K."/>
            <person name="Deik A."/>
            <person name="Scott J."/>
            <person name="Pierce K.A."/>
            <person name="Xavier R.J."/>
            <person name="Alm E.J."/>
        </authorList>
    </citation>
    <scope>NUCLEOTIDE SEQUENCE [LARGE SCALE GENOMIC DNA]</scope>
    <source>
        <strain evidence="12 13">BIOML-A8</strain>
    </source>
</reference>
<evidence type="ECO:0000313" key="13">
    <source>
        <dbReference type="Proteomes" id="UP000482653"/>
    </source>
</evidence>
<dbReference type="GO" id="GO:0005990">
    <property type="term" value="P:lactose catabolic process"/>
    <property type="evidence" value="ECO:0007669"/>
    <property type="project" value="TreeGrafter"/>
</dbReference>
<dbReference type="EC" id="3.2.1.23" evidence="5"/>
<dbReference type="InterPro" id="IPR008979">
    <property type="entry name" value="Galactose-bd-like_sf"/>
</dbReference>
<dbReference type="SMART" id="SM01038">
    <property type="entry name" value="Bgal_small_N"/>
    <property type="match status" value="1"/>
</dbReference>
<dbReference type="FunFam" id="3.20.20.80:FF:000121">
    <property type="entry name" value="Beta-galactosidase"/>
    <property type="match status" value="1"/>
</dbReference>
<dbReference type="InterPro" id="IPR004199">
    <property type="entry name" value="B-gal_small/dom_5"/>
</dbReference>
<dbReference type="Gene3D" id="2.70.98.10">
    <property type="match status" value="1"/>
</dbReference>
<evidence type="ECO:0000256" key="5">
    <source>
        <dbReference type="ARBA" id="ARBA00012756"/>
    </source>
</evidence>
<dbReference type="InterPro" id="IPR006101">
    <property type="entry name" value="Glyco_hydro_2"/>
</dbReference>
<dbReference type="InterPro" id="IPR006103">
    <property type="entry name" value="Glyco_hydro_2_cat"/>
</dbReference>
<dbReference type="InterPro" id="IPR013783">
    <property type="entry name" value="Ig-like_fold"/>
</dbReference>
<dbReference type="SUPFAM" id="SSF49303">
    <property type="entry name" value="beta-Galactosidase/glucuronidase domain"/>
    <property type="match status" value="2"/>
</dbReference>
<evidence type="ECO:0000256" key="3">
    <source>
        <dbReference type="ARBA" id="ARBA00007401"/>
    </source>
</evidence>
<comment type="caution">
    <text evidence="12">The sequence shown here is derived from an EMBL/GenBank/DDBJ whole genome shotgun (WGS) entry which is preliminary data.</text>
</comment>
<dbReference type="SUPFAM" id="SSF49785">
    <property type="entry name" value="Galactose-binding domain-like"/>
    <property type="match status" value="1"/>
</dbReference>
<gene>
    <name evidence="12" type="ORF">F2Y87_22725</name>
</gene>
<dbReference type="Pfam" id="PF02929">
    <property type="entry name" value="Bgal_small_N"/>
    <property type="match status" value="1"/>
</dbReference>
<name>A0A6L3JUG9_9BACE</name>
<dbReference type="Pfam" id="PF00149">
    <property type="entry name" value="Metallophos"/>
    <property type="match status" value="1"/>
</dbReference>
<proteinExistence type="inferred from homology"/>
<keyword evidence="7" id="KW-0106">Calcium</keyword>
<dbReference type="GO" id="GO:0030246">
    <property type="term" value="F:carbohydrate binding"/>
    <property type="evidence" value="ECO:0007669"/>
    <property type="project" value="InterPro"/>
</dbReference>
<keyword evidence="10" id="KW-0732">Signal</keyword>
<dbReference type="Gene3D" id="3.60.21.10">
    <property type="match status" value="1"/>
</dbReference>
<evidence type="ECO:0000256" key="9">
    <source>
        <dbReference type="ARBA" id="ARBA00032230"/>
    </source>
</evidence>
<dbReference type="InterPro" id="IPR032312">
    <property type="entry name" value="LacZ_4"/>
</dbReference>
<dbReference type="SUPFAM" id="SSF74650">
    <property type="entry name" value="Galactose mutarotase-like"/>
    <property type="match status" value="1"/>
</dbReference>
<dbReference type="InterPro" id="IPR014718">
    <property type="entry name" value="GH-type_carb-bd"/>
</dbReference>
<dbReference type="SUPFAM" id="SSF56300">
    <property type="entry name" value="Metallo-dependent phosphatases"/>
    <property type="match status" value="1"/>
</dbReference>
<comment type="cofactor">
    <cofactor evidence="2">
        <name>Ca(2+)</name>
        <dbReference type="ChEBI" id="CHEBI:29108"/>
    </cofactor>
</comment>
<dbReference type="GO" id="GO:0004565">
    <property type="term" value="F:beta-galactosidase activity"/>
    <property type="evidence" value="ECO:0007669"/>
    <property type="project" value="UniProtKB-EC"/>
</dbReference>